<protein>
    <submittedName>
        <fullName evidence="1">YrhB domain-containing protein</fullName>
    </submittedName>
</protein>
<gene>
    <name evidence="1" type="ORF">MTP16_01570</name>
</gene>
<sequence>MLDKEQARQIALEVIGHLSKTSGDNLVIMEDGIIEKPMAWVFNYNSAEYNASRDFRHMVFGITPLMVNRRTGEARQLPPMLQGEALDEYLASVGAGPDAAAGN</sequence>
<accession>A0ABY4B5B7</accession>
<dbReference type="RefSeq" id="WP_243515337.1">
    <property type="nucleotide sequence ID" value="NZ_CP094534.1"/>
</dbReference>
<dbReference type="EMBL" id="CP094534">
    <property type="protein sequence ID" value="UOE34356.1"/>
    <property type="molecule type" value="Genomic_DNA"/>
</dbReference>
<proteinExistence type="predicted"/>
<dbReference type="Proteomes" id="UP000831390">
    <property type="component" value="Chromosome"/>
</dbReference>
<reference evidence="1 2" key="1">
    <citation type="submission" date="2022-03" db="EMBL/GenBank/DDBJ databases">
        <title>Hymenobactersp. isolated from the air.</title>
        <authorList>
            <person name="Won M."/>
            <person name="Kwon S.-W."/>
        </authorList>
    </citation>
    <scope>NUCLEOTIDE SEQUENCE [LARGE SCALE GENOMIC DNA]</scope>
    <source>
        <strain evidence="1 2">KACC 22596</strain>
    </source>
</reference>
<organism evidence="1 2">
    <name type="scientific">Hymenobacter monticola</name>
    <dbReference type="NCBI Taxonomy" id="1705399"/>
    <lineage>
        <taxon>Bacteria</taxon>
        <taxon>Pseudomonadati</taxon>
        <taxon>Bacteroidota</taxon>
        <taxon>Cytophagia</taxon>
        <taxon>Cytophagales</taxon>
        <taxon>Hymenobacteraceae</taxon>
        <taxon>Hymenobacter</taxon>
    </lineage>
</organism>
<keyword evidence="2" id="KW-1185">Reference proteome</keyword>
<name>A0ABY4B5B7_9BACT</name>
<evidence type="ECO:0000313" key="2">
    <source>
        <dbReference type="Proteomes" id="UP000831390"/>
    </source>
</evidence>
<evidence type="ECO:0000313" key="1">
    <source>
        <dbReference type="EMBL" id="UOE34356.1"/>
    </source>
</evidence>